<dbReference type="RefSeq" id="WP_107896588.1">
    <property type="nucleotide sequence ID" value="NZ_PYWM01000022.1"/>
</dbReference>
<name>A0A4V5TL76_9BACI</name>
<dbReference type="AlphaFoldDB" id="A0A4V5TL76"/>
<evidence type="ECO:0000313" key="1">
    <source>
        <dbReference type="EMBL" id="TKI66663.1"/>
    </source>
</evidence>
<protein>
    <submittedName>
        <fullName evidence="1">Uncharacterized protein</fullName>
    </submittedName>
</protein>
<sequence>MDALKRINDQIIKEKACINDLIKEIAMYTQNGRYKLAAERGRDMQNSIIRIQQLEGQKGLHLLALKYVGKGINAEVVPRHVQV</sequence>
<organism evidence="1 2">
    <name type="scientific">Lysinibacillus mangiferihumi</name>
    <dbReference type="NCBI Taxonomy" id="1130819"/>
    <lineage>
        <taxon>Bacteria</taxon>
        <taxon>Bacillati</taxon>
        <taxon>Bacillota</taxon>
        <taxon>Bacilli</taxon>
        <taxon>Bacillales</taxon>
        <taxon>Bacillaceae</taxon>
        <taxon>Lysinibacillus</taxon>
    </lineage>
</organism>
<gene>
    <name evidence="1" type="ORF">FC756_14655</name>
</gene>
<proteinExistence type="predicted"/>
<reference evidence="1 2" key="1">
    <citation type="submission" date="2019-04" db="EMBL/GenBank/DDBJ databases">
        <title>Lysinibacillus genome sequencing.</title>
        <authorList>
            <person name="Dunlap C."/>
        </authorList>
    </citation>
    <scope>NUCLEOTIDE SEQUENCE [LARGE SCALE GENOMIC DNA]</scope>
    <source>
        <strain evidence="1 2">CCTCC AB 2010389</strain>
    </source>
</reference>
<dbReference type="EMBL" id="SZPU01000056">
    <property type="protein sequence ID" value="TKI66663.1"/>
    <property type="molecule type" value="Genomic_DNA"/>
</dbReference>
<keyword evidence="2" id="KW-1185">Reference proteome</keyword>
<accession>A0A4V5TL76</accession>
<evidence type="ECO:0000313" key="2">
    <source>
        <dbReference type="Proteomes" id="UP000308744"/>
    </source>
</evidence>
<comment type="caution">
    <text evidence="1">The sequence shown here is derived from an EMBL/GenBank/DDBJ whole genome shotgun (WGS) entry which is preliminary data.</text>
</comment>
<dbReference type="Proteomes" id="UP000308744">
    <property type="component" value="Unassembled WGS sequence"/>
</dbReference>